<dbReference type="EMBL" id="CAUOFW020003092">
    <property type="protein sequence ID" value="CAK9157986.1"/>
    <property type="molecule type" value="Genomic_DNA"/>
</dbReference>
<name>A0ABC8SLC2_9AQUA</name>
<proteinExistence type="predicted"/>
<evidence type="ECO:0000313" key="1">
    <source>
        <dbReference type="EMBL" id="CAK9157986.1"/>
    </source>
</evidence>
<keyword evidence="2" id="KW-1185">Reference proteome</keyword>
<dbReference type="Proteomes" id="UP001642360">
    <property type="component" value="Unassembled WGS sequence"/>
</dbReference>
<reference evidence="1 2" key="1">
    <citation type="submission" date="2024-02" db="EMBL/GenBank/DDBJ databases">
        <authorList>
            <person name="Vignale AGUSTIN F."/>
            <person name="Sosa J E."/>
            <person name="Modenutti C."/>
        </authorList>
    </citation>
    <scope>NUCLEOTIDE SEQUENCE [LARGE SCALE GENOMIC DNA]</scope>
</reference>
<sequence length="71" mass="7751">MRTLVQQQETSMAIYFEDRFEGPNATAMPVTGIPGHLWTYASFGTLSCTDVPITEGLSGSWPKLQGTKVSL</sequence>
<evidence type="ECO:0000313" key="2">
    <source>
        <dbReference type="Proteomes" id="UP001642360"/>
    </source>
</evidence>
<organism evidence="1 2">
    <name type="scientific">Ilex paraguariensis</name>
    <name type="common">yerba mate</name>
    <dbReference type="NCBI Taxonomy" id="185542"/>
    <lineage>
        <taxon>Eukaryota</taxon>
        <taxon>Viridiplantae</taxon>
        <taxon>Streptophyta</taxon>
        <taxon>Embryophyta</taxon>
        <taxon>Tracheophyta</taxon>
        <taxon>Spermatophyta</taxon>
        <taxon>Magnoliopsida</taxon>
        <taxon>eudicotyledons</taxon>
        <taxon>Gunneridae</taxon>
        <taxon>Pentapetalae</taxon>
        <taxon>asterids</taxon>
        <taxon>campanulids</taxon>
        <taxon>Aquifoliales</taxon>
        <taxon>Aquifoliaceae</taxon>
        <taxon>Ilex</taxon>
    </lineage>
</organism>
<accession>A0ABC8SLC2</accession>
<comment type="caution">
    <text evidence="1">The sequence shown here is derived from an EMBL/GenBank/DDBJ whole genome shotgun (WGS) entry which is preliminary data.</text>
</comment>
<protein>
    <submittedName>
        <fullName evidence="1">Uncharacterized protein</fullName>
    </submittedName>
</protein>
<gene>
    <name evidence="1" type="ORF">ILEXP_LOCUS26565</name>
</gene>
<dbReference type="AlphaFoldDB" id="A0ABC8SLC2"/>